<dbReference type="RefSeq" id="WP_074257062.1">
    <property type="nucleotide sequence ID" value="NZ_FSRL01000001.1"/>
</dbReference>
<name>A0A1N6H6N8_9RHOB</name>
<protein>
    <submittedName>
        <fullName evidence="1">dTDP-4-dehydrorhamnose reductase</fullName>
    </submittedName>
</protein>
<dbReference type="SUPFAM" id="SSF51735">
    <property type="entry name" value="NAD(P)-binding Rossmann-fold domains"/>
    <property type="match status" value="1"/>
</dbReference>
<proteinExistence type="predicted"/>
<dbReference type="AlphaFoldDB" id="A0A1N6H6N8"/>
<dbReference type="EMBL" id="FSRL01000001">
    <property type="protein sequence ID" value="SIO15440.1"/>
    <property type="molecule type" value="Genomic_DNA"/>
</dbReference>
<gene>
    <name evidence="1" type="ORF">SAMN05444002_3124</name>
</gene>
<evidence type="ECO:0000313" key="2">
    <source>
        <dbReference type="Proteomes" id="UP000184932"/>
    </source>
</evidence>
<accession>A0A1N6H6N8</accession>
<keyword evidence="2" id="KW-1185">Reference proteome</keyword>
<dbReference type="OrthoDB" id="7170465at2"/>
<sequence>MPGTALILGPSGRFGRNAHMAFCAAGWRVRLFDRTRDDLWDAAWGADVIVNGWNPAYPDWARDLPGQTKQIIEVAEATGATVIVPANVYPYGAGAPECLTPATLHAATNPLGRLRAEMEAAYAASEARVILLRAGDYIDTEASGNWFDKVMVPRLKRAVFTYPGPVDRPHAWAFLPDVARAAVALAERRAELPRFSDLPFAGYTLTGGELHAALEQAWGGRLALKQMSWWPLRMMAPAWPLARHLVEMSYLWRMPHGLDAAPLADLLPGFRPTRLVEALSLAIQHQVDPDKPVTRRCPHRRKAQPA</sequence>
<organism evidence="1 2">
    <name type="scientific">Vannielia litorea</name>
    <dbReference type="NCBI Taxonomy" id="1217970"/>
    <lineage>
        <taxon>Bacteria</taxon>
        <taxon>Pseudomonadati</taxon>
        <taxon>Pseudomonadota</taxon>
        <taxon>Alphaproteobacteria</taxon>
        <taxon>Rhodobacterales</taxon>
        <taxon>Paracoccaceae</taxon>
        <taxon>Vannielia</taxon>
    </lineage>
</organism>
<dbReference type="Proteomes" id="UP000184932">
    <property type="component" value="Unassembled WGS sequence"/>
</dbReference>
<dbReference type="InterPro" id="IPR036291">
    <property type="entry name" value="NAD(P)-bd_dom_sf"/>
</dbReference>
<dbReference type="Gene3D" id="3.40.50.720">
    <property type="entry name" value="NAD(P)-binding Rossmann-like Domain"/>
    <property type="match status" value="1"/>
</dbReference>
<evidence type="ECO:0000313" key="1">
    <source>
        <dbReference type="EMBL" id="SIO15440.1"/>
    </source>
</evidence>
<dbReference type="STRING" id="1217970.SAMN05444002_3124"/>
<reference evidence="2" key="1">
    <citation type="submission" date="2016-11" db="EMBL/GenBank/DDBJ databases">
        <authorList>
            <person name="Varghese N."/>
            <person name="Submissions S."/>
        </authorList>
    </citation>
    <scope>NUCLEOTIDE SEQUENCE [LARGE SCALE GENOMIC DNA]</scope>
    <source>
        <strain evidence="2">DSM 29440</strain>
    </source>
</reference>